<sequence>MALAKGNSHRVGSKRPPAAAGEEDRLLGRKRARTLGAGAMVPYVSPSTAASAPIDARPINAVPLTTVAPIDARPINSVPIAAVVPAPAGEVPGDPTWIRKILFCRLGLRYDLPVVFIEEKTVTRTDLDPHQNRFRLACGGVEHRLLPFLTHDEALLLTRWDSSGAAIIKGEGYLDFVARCDLMEKDVVHVWVFKQREFRLFGVTYPESPLYIVVADARPRLLNYFMST</sequence>
<accession>A0A6G1CL97</accession>
<reference evidence="2 3" key="1">
    <citation type="submission" date="2019-11" db="EMBL/GenBank/DDBJ databases">
        <title>Whole genome sequence of Oryza granulata.</title>
        <authorList>
            <person name="Li W."/>
        </authorList>
    </citation>
    <scope>NUCLEOTIDE SEQUENCE [LARGE SCALE GENOMIC DNA]</scope>
    <source>
        <strain evidence="3">cv. Menghai</strain>
        <tissue evidence="2">Leaf</tissue>
    </source>
</reference>
<evidence type="ECO:0000313" key="2">
    <source>
        <dbReference type="EMBL" id="KAF0900910.1"/>
    </source>
</evidence>
<comment type="caution">
    <text evidence="2">The sequence shown here is derived from an EMBL/GenBank/DDBJ whole genome shotgun (WGS) entry which is preliminary data.</text>
</comment>
<gene>
    <name evidence="2" type="ORF">E2562_036916</name>
</gene>
<dbReference type="PANTHER" id="PTHR34397:SF17">
    <property type="entry name" value="OS08G0290200 PROTEIN"/>
    <property type="match status" value="1"/>
</dbReference>
<dbReference type="AlphaFoldDB" id="A0A6G1CL97"/>
<evidence type="ECO:0000313" key="3">
    <source>
        <dbReference type="Proteomes" id="UP000479710"/>
    </source>
</evidence>
<dbReference type="PANTHER" id="PTHR34397">
    <property type="entry name" value="OS05G0237600 PROTEIN"/>
    <property type="match status" value="1"/>
</dbReference>
<protein>
    <submittedName>
        <fullName evidence="2">Uncharacterized protein</fullName>
    </submittedName>
</protein>
<evidence type="ECO:0000256" key="1">
    <source>
        <dbReference type="SAM" id="MobiDB-lite"/>
    </source>
</evidence>
<dbReference type="Proteomes" id="UP000479710">
    <property type="component" value="Unassembled WGS sequence"/>
</dbReference>
<feature type="region of interest" description="Disordered" evidence="1">
    <location>
        <begin position="1"/>
        <end position="25"/>
    </location>
</feature>
<dbReference type="OrthoDB" id="631801at2759"/>
<proteinExistence type="predicted"/>
<organism evidence="2 3">
    <name type="scientific">Oryza meyeriana var. granulata</name>
    <dbReference type="NCBI Taxonomy" id="110450"/>
    <lineage>
        <taxon>Eukaryota</taxon>
        <taxon>Viridiplantae</taxon>
        <taxon>Streptophyta</taxon>
        <taxon>Embryophyta</taxon>
        <taxon>Tracheophyta</taxon>
        <taxon>Spermatophyta</taxon>
        <taxon>Magnoliopsida</taxon>
        <taxon>Liliopsida</taxon>
        <taxon>Poales</taxon>
        <taxon>Poaceae</taxon>
        <taxon>BOP clade</taxon>
        <taxon>Oryzoideae</taxon>
        <taxon>Oryzeae</taxon>
        <taxon>Oryzinae</taxon>
        <taxon>Oryza</taxon>
        <taxon>Oryza meyeriana</taxon>
    </lineage>
</organism>
<dbReference type="EMBL" id="SPHZ02000009">
    <property type="protein sequence ID" value="KAF0900910.1"/>
    <property type="molecule type" value="Genomic_DNA"/>
</dbReference>
<name>A0A6G1CL97_9ORYZ</name>
<keyword evidence="3" id="KW-1185">Reference proteome</keyword>